<proteinExistence type="inferred from homology"/>
<evidence type="ECO:0000256" key="2">
    <source>
        <dbReference type="ARBA" id="ARBA00022481"/>
    </source>
</evidence>
<feature type="transmembrane region" description="Helical" evidence="7">
    <location>
        <begin position="12"/>
        <end position="31"/>
    </location>
</feature>
<accession>A0A1P8JV34</accession>
<dbReference type="SUPFAM" id="SSF58104">
    <property type="entry name" value="Methyl-accepting chemotaxis protein (MCP) signaling domain"/>
    <property type="match status" value="1"/>
</dbReference>
<dbReference type="RefSeq" id="WP_076199291.1">
    <property type="nucleotide sequence ID" value="NZ_CP019236.1"/>
</dbReference>
<evidence type="ECO:0000256" key="1">
    <source>
        <dbReference type="ARBA" id="ARBA00004370"/>
    </source>
</evidence>
<evidence type="ECO:0000259" key="9">
    <source>
        <dbReference type="PROSITE" id="PS50885"/>
    </source>
</evidence>
<dbReference type="Pfam" id="PF00672">
    <property type="entry name" value="HAMP"/>
    <property type="match status" value="1"/>
</dbReference>
<dbReference type="OrthoDB" id="9806477at2"/>
<feature type="coiled-coil region" evidence="5">
    <location>
        <begin position="469"/>
        <end position="507"/>
    </location>
</feature>
<evidence type="ECO:0000256" key="6">
    <source>
        <dbReference type="SAM" id="MobiDB-lite"/>
    </source>
</evidence>
<dbReference type="STRING" id="1842727.RD110_10740"/>
<name>A0A1P8JV34_9BURK</name>
<dbReference type="SMART" id="SM00283">
    <property type="entry name" value="MA"/>
    <property type="match status" value="1"/>
</dbReference>
<feature type="domain" description="HAMP" evidence="9">
    <location>
        <begin position="212"/>
        <end position="264"/>
    </location>
</feature>
<dbReference type="PROSITE" id="PS50111">
    <property type="entry name" value="CHEMOTAXIS_TRANSDUC_2"/>
    <property type="match status" value="1"/>
</dbReference>
<dbReference type="FunFam" id="1.10.287.950:FF:000001">
    <property type="entry name" value="Methyl-accepting chemotaxis sensory transducer"/>
    <property type="match status" value="1"/>
</dbReference>
<feature type="domain" description="Methyl-accepting transducer" evidence="8">
    <location>
        <begin position="269"/>
        <end position="498"/>
    </location>
</feature>
<dbReference type="CDD" id="cd19411">
    <property type="entry name" value="MCP2201-like_sensor"/>
    <property type="match status" value="1"/>
</dbReference>
<evidence type="ECO:0000313" key="10">
    <source>
        <dbReference type="EMBL" id="APW37603.1"/>
    </source>
</evidence>
<dbReference type="Pfam" id="PF00015">
    <property type="entry name" value="MCPsignal"/>
    <property type="match status" value="1"/>
</dbReference>
<comment type="similarity">
    <text evidence="3">Belongs to the methyl-accepting chemotaxis (MCP) protein family.</text>
</comment>
<dbReference type="PANTHER" id="PTHR43531">
    <property type="entry name" value="PROTEIN ICFG"/>
    <property type="match status" value="1"/>
</dbReference>
<keyword evidence="7" id="KW-1133">Transmembrane helix</keyword>
<feature type="transmembrane region" description="Helical" evidence="7">
    <location>
        <begin position="193"/>
        <end position="211"/>
    </location>
</feature>
<dbReference type="InterPro" id="IPR004090">
    <property type="entry name" value="Chemotax_Me-accpt_rcpt"/>
</dbReference>
<dbReference type="PROSITE" id="PS50885">
    <property type="entry name" value="HAMP"/>
    <property type="match status" value="1"/>
</dbReference>
<dbReference type="GO" id="GO:0006935">
    <property type="term" value="P:chemotaxis"/>
    <property type="evidence" value="ECO:0007669"/>
    <property type="project" value="InterPro"/>
</dbReference>
<dbReference type="AlphaFoldDB" id="A0A1P8JV34"/>
<keyword evidence="7" id="KW-0812">Transmembrane</keyword>
<sequence length="599" mass="62708">MNFSNLRIAAKLWVAVSVIIVALLALILWAGQRSAQVQDENTATQKQMTQRVVAATRWVGLTETNAARTQSLILSSEPAVEAAFKDAIAATSNEISQVQKSIEGMGLRPADIAQMEKIAASRKTMIDLRGKARQTKADGQVAEATALINTQYNPAVNAYLTNLRDFVKLQEQAAADADVATLEARAITTRTSVAAIALIVLALLAGAWWLIRSIQQPLTEANGLAARIAEGDLSQHVTSNRKDEFGDLLRSLMHMSQSLGRMVLQVRRSTDSIATASAEIASGNNDLSARTEQTASNLQQTAASMEQLTSTVRQSADNSHEASKLAARASTVAEKGGDVVRQVVNTMEDINHSSKKIADIIGVIDGIAFQTNILALNAAVEAARAGEQGRGFAVVASEVRSLAQRSAQAAKEIKGLIGDSVDKVESGARLVSEAGTTMSDIVQSVKRVTDIIGEITSAATEQSTGIGEVNQAVSNLDQMTQQNSALVEESAAAAQSLREQAEQLAQAVAVFKVSGGLGLDALAGSPSAAARAPVAQPAAYKPQPAPTRTAASKAVPAPTTIPRAATRSSAAPRDALSPPKLAAAKPVVAAGGEGDWESF</sequence>
<dbReference type="InterPro" id="IPR051310">
    <property type="entry name" value="MCP_chemotaxis"/>
</dbReference>
<keyword evidence="11" id="KW-1185">Reference proteome</keyword>
<keyword evidence="4" id="KW-0807">Transducer</keyword>
<feature type="compositionally biased region" description="Low complexity" evidence="6">
    <location>
        <begin position="560"/>
        <end position="590"/>
    </location>
</feature>
<evidence type="ECO:0000256" key="4">
    <source>
        <dbReference type="PROSITE-ProRule" id="PRU00284"/>
    </source>
</evidence>
<dbReference type="Gene3D" id="1.10.287.950">
    <property type="entry name" value="Methyl-accepting chemotaxis protein"/>
    <property type="match status" value="1"/>
</dbReference>
<gene>
    <name evidence="10" type="ORF">RD110_10740</name>
</gene>
<dbReference type="PANTHER" id="PTHR43531:SF14">
    <property type="entry name" value="METHYL-ACCEPTING CHEMOTAXIS PROTEIN I-RELATED"/>
    <property type="match status" value="1"/>
</dbReference>
<keyword evidence="5" id="KW-0175">Coiled coil</keyword>
<keyword evidence="2" id="KW-0488">Methylation</keyword>
<dbReference type="GO" id="GO:0005886">
    <property type="term" value="C:plasma membrane"/>
    <property type="evidence" value="ECO:0007669"/>
    <property type="project" value="TreeGrafter"/>
</dbReference>
<organism evidence="10 11">
    <name type="scientific">Rhodoferax koreensis</name>
    <dbReference type="NCBI Taxonomy" id="1842727"/>
    <lineage>
        <taxon>Bacteria</taxon>
        <taxon>Pseudomonadati</taxon>
        <taxon>Pseudomonadota</taxon>
        <taxon>Betaproteobacteria</taxon>
        <taxon>Burkholderiales</taxon>
        <taxon>Comamonadaceae</taxon>
        <taxon>Rhodoferax</taxon>
    </lineage>
</organism>
<dbReference type="SMART" id="SM00304">
    <property type="entry name" value="HAMP"/>
    <property type="match status" value="1"/>
</dbReference>
<reference evidence="10 11" key="1">
    <citation type="submission" date="2017-01" db="EMBL/GenBank/DDBJ databases">
        <authorList>
            <person name="Mah S.A."/>
            <person name="Swanson W.J."/>
            <person name="Moy G.W."/>
            <person name="Vacquier V.D."/>
        </authorList>
    </citation>
    <scope>NUCLEOTIDE SEQUENCE [LARGE SCALE GENOMIC DNA]</scope>
    <source>
        <strain evidence="10 11">DCY110</strain>
    </source>
</reference>
<dbReference type="InterPro" id="IPR004089">
    <property type="entry name" value="MCPsignal_dom"/>
</dbReference>
<dbReference type="InterPro" id="IPR024478">
    <property type="entry name" value="HlyB_4HB_MCP"/>
</dbReference>
<dbReference type="PRINTS" id="PR00260">
    <property type="entry name" value="CHEMTRNSDUCR"/>
</dbReference>
<protein>
    <submittedName>
        <fullName evidence="10">Methyl-accepting chemotaxis protein</fullName>
    </submittedName>
</protein>
<dbReference type="Proteomes" id="UP000186609">
    <property type="component" value="Chromosome"/>
</dbReference>
<dbReference type="GO" id="GO:0004888">
    <property type="term" value="F:transmembrane signaling receptor activity"/>
    <property type="evidence" value="ECO:0007669"/>
    <property type="project" value="InterPro"/>
</dbReference>
<evidence type="ECO:0000256" key="7">
    <source>
        <dbReference type="SAM" id="Phobius"/>
    </source>
</evidence>
<evidence type="ECO:0000259" key="8">
    <source>
        <dbReference type="PROSITE" id="PS50111"/>
    </source>
</evidence>
<evidence type="ECO:0000256" key="5">
    <source>
        <dbReference type="SAM" id="Coils"/>
    </source>
</evidence>
<evidence type="ECO:0000313" key="11">
    <source>
        <dbReference type="Proteomes" id="UP000186609"/>
    </source>
</evidence>
<dbReference type="CDD" id="cd11386">
    <property type="entry name" value="MCP_signal"/>
    <property type="match status" value="1"/>
</dbReference>
<keyword evidence="7" id="KW-0472">Membrane</keyword>
<dbReference type="InterPro" id="IPR003660">
    <property type="entry name" value="HAMP_dom"/>
</dbReference>
<dbReference type="CDD" id="cd06225">
    <property type="entry name" value="HAMP"/>
    <property type="match status" value="1"/>
</dbReference>
<dbReference type="Pfam" id="PF12729">
    <property type="entry name" value="4HB_MCP_1"/>
    <property type="match status" value="1"/>
</dbReference>
<feature type="region of interest" description="Disordered" evidence="6">
    <location>
        <begin position="539"/>
        <end position="599"/>
    </location>
</feature>
<dbReference type="EMBL" id="CP019236">
    <property type="protein sequence ID" value="APW37603.1"/>
    <property type="molecule type" value="Genomic_DNA"/>
</dbReference>
<dbReference type="InterPro" id="IPR047347">
    <property type="entry name" value="YvaQ-like_sensor"/>
</dbReference>
<comment type="subcellular location">
    <subcellularLocation>
        <location evidence="1">Membrane</location>
    </subcellularLocation>
</comment>
<dbReference type="GO" id="GO:0007165">
    <property type="term" value="P:signal transduction"/>
    <property type="evidence" value="ECO:0007669"/>
    <property type="project" value="UniProtKB-KW"/>
</dbReference>
<dbReference type="KEGG" id="rhy:RD110_10740"/>
<evidence type="ECO:0000256" key="3">
    <source>
        <dbReference type="ARBA" id="ARBA00029447"/>
    </source>
</evidence>